<dbReference type="Proteomes" id="UP000248291">
    <property type="component" value="Unassembled WGS sequence"/>
</dbReference>
<gene>
    <name evidence="1" type="ORF">KPSA3_05205</name>
</gene>
<reference evidence="1 2" key="1">
    <citation type="submission" date="2018-04" db="EMBL/GenBank/DDBJ databases">
        <title>Draft genome sequence of Pseudomonas syringae pv. actinidiae biovar 3 strains isolated from kiwifruit in Kagawa prefecture.</title>
        <authorList>
            <person name="Tabuchi M."/>
            <person name="Saito M."/>
            <person name="Fujiwara S."/>
            <person name="Sasa N."/>
            <person name="Akimitsu K."/>
            <person name="Gomi K."/>
            <person name="Konishi-Sugita S."/>
            <person name="Hamano K."/>
            <person name="Kataoka I."/>
        </authorList>
    </citation>
    <scope>NUCLEOTIDE SEQUENCE [LARGE SCALE GENOMIC DNA]</scope>
    <source>
        <strain evidence="1 2">MAFF212211</strain>
    </source>
</reference>
<dbReference type="EMBL" id="BGKA01000191">
    <property type="protein sequence ID" value="GBH19199.1"/>
    <property type="molecule type" value="Genomic_DNA"/>
</dbReference>
<proteinExistence type="predicted"/>
<evidence type="ECO:0000313" key="1">
    <source>
        <dbReference type="EMBL" id="GBH19199.1"/>
    </source>
</evidence>
<protein>
    <submittedName>
        <fullName evidence="1">Uncharacterized protein</fullName>
    </submittedName>
</protein>
<evidence type="ECO:0000313" key="2">
    <source>
        <dbReference type="Proteomes" id="UP000248291"/>
    </source>
</evidence>
<name>A0AAN4TNC8_PSESF</name>
<organism evidence="1 2">
    <name type="scientific">Pseudomonas syringae pv. actinidiae</name>
    <dbReference type="NCBI Taxonomy" id="103796"/>
    <lineage>
        <taxon>Bacteria</taxon>
        <taxon>Pseudomonadati</taxon>
        <taxon>Pseudomonadota</taxon>
        <taxon>Gammaproteobacteria</taxon>
        <taxon>Pseudomonadales</taxon>
        <taxon>Pseudomonadaceae</taxon>
        <taxon>Pseudomonas</taxon>
        <taxon>Pseudomonas syringae</taxon>
    </lineage>
</organism>
<accession>A0AAN4TNC8</accession>
<dbReference type="AlphaFoldDB" id="A0AAN4TNC8"/>
<comment type="caution">
    <text evidence="1">The sequence shown here is derived from an EMBL/GenBank/DDBJ whole genome shotgun (WGS) entry which is preliminary data.</text>
</comment>
<sequence length="29" mass="3424">MIRAIYRRLGIIPGFDFDPDRPPYAERTS</sequence>